<gene>
    <name evidence="1" type="ORF">SL2_109</name>
</gene>
<accession>A0A2D1GQS4</accession>
<dbReference type="EMBL" id="MF805716">
    <property type="protein sequence ID" value="ATN94686.1"/>
    <property type="molecule type" value="Genomic_DNA"/>
</dbReference>
<proteinExistence type="predicted"/>
<keyword evidence="2" id="KW-1185">Reference proteome</keyword>
<reference evidence="1 2" key="1">
    <citation type="journal article" date="2017" name="Viruses">
        <title>Differential Effect of Newly Isolated Phages Belonging to PB1-Like, phiKZ-Like and LUZ24-Like Viruses against Multi-Drug Resistant Pseudomonas aeruginosa under Varying Growth Conditions.</title>
        <authorList>
            <person name="Latz S."/>
            <person name="Kruttgen A."/>
            <person name="Hafner H."/>
            <person name="Buhl E.M."/>
            <person name="Ritter K."/>
            <person name="Horz H.P."/>
        </authorList>
    </citation>
    <scope>NUCLEOTIDE SEQUENCE [LARGE SCALE GENOMIC DNA]</scope>
</reference>
<evidence type="ECO:0000313" key="2">
    <source>
        <dbReference type="Proteomes" id="UP000242032"/>
    </source>
</evidence>
<name>A0A2D1GQS4_9CAUD</name>
<sequence length="104" mass="12150">MLIPIKLRKTFKRLGKRHSKRVLAAQSSFLPFGELMLRKQRMPKKNKEYILDVIDTNTKELQAQINTLSELVCEQQKQISLLNRTLVELQDNLKKKIGIKNECS</sequence>
<organism evidence="1 2">
    <name type="scientific">Pseudomonas phage SL2</name>
    <dbReference type="NCBI Taxonomy" id="2041345"/>
    <lineage>
        <taxon>Viruses</taxon>
        <taxon>Duplodnaviria</taxon>
        <taxon>Heunggongvirae</taxon>
        <taxon>Uroviricota</taxon>
        <taxon>Caudoviricetes</taxon>
        <taxon>Chimalliviridae</taxon>
        <taxon>Phikzvirus</taxon>
        <taxon>Phikzvirus SL2</taxon>
    </lineage>
</organism>
<evidence type="ECO:0000313" key="1">
    <source>
        <dbReference type="EMBL" id="ATN94686.1"/>
    </source>
</evidence>
<dbReference type="Proteomes" id="UP000242032">
    <property type="component" value="Segment"/>
</dbReference>
<protein>
    <submittedName>
        <fullName evidence="1">Uncharacterized protein</fullName>
    </submittedName>
</protein>